<proteinExistence type="predicted"/>
<keyword evidence="2" id="KW-1185">Reference proteome</keyword>
<evidence type="ECO:0000313" key="2">
    <source>
        <dbReference type="Proteomes" id="UP000001034"/>
    </source>
</evidence>
<dbReference type="GeneID" id="6369930"/>
<dbReference type="OrthoDB" id="805at10239"/>
<sequence length="683" mass="76976">MHFKVFKRAIAAQYARMQATGALFRTDTNPYELWDKYLESFPEGTNNVYRTRREYDCNCCRQFVKAVGNVVAVIDGRLQSIWDVDLSKEPGFQPVADACSALVLSKPINNHFLWWERTAGTDKSFERLTEGVQEWDHFHVNLDTKYVAQRDEIPSRLGRSREGQQVFERAMRELTADSMDTVLDLISQNSLYRGEEHSWVVGQLRGLKAEYDALPNAKAKLLFTWVRSCSLKESVLKARNSAIGTLLVDLSAGVDLEEAIKSFESKVAPANYKRPTAVITKAMIEKAKATIEQLGLTSALDRRHATLSDISVNNILFANRDAKQVMTGNVFDELSAETSSRVQAKSLDSVEEVSIEKFVADILPRVSSIEVLLENRLQPNLVSLVAPSDPTSGNLFKWNNNFSWAYAGEVADSIKERVKKAGGRVEGDLCCRLAWGYSDDLDFHMFEPDDGSSSRDTHVFYGNRGMLSGNGGLLDVDANGMDGVRPDPVENIVYADRKKMRPGTYRLAVNNYNRRQTVKTGFEVEIECMGQRYNMAFENAVPQGKYLEVAEIVVHKDRTLEVNCKLPASTTSREVYSLPSQTFHKVNVLMMSPNHWDQQGVGNRHYFFMLDGCQTQDSVRGFFNEFLKEELNVHRKVFEVLGGKMRVTPTPDQLSGLGFSSTQRNSVVCRVKGAFTRTLKIAF</sequence>
<dbReference type="KEGG" id="vg:6369930"/>
<name>B2ZXS2_9CAUD</name>
<reference evidence="1 2" key="1">
    <citation type="journal article" date="2010" name="Virology">
        <title>A jumbo phage infecting the phytopathogen Ralstonia solanacearum defines a new lineage of the Myoviridae family.</title>
        <authorList>
            <person name="Yamada T."/>
            <person name="Satoh S."/>
            <person name="Ishikawa H."/>
            <person name="Fujiwara A."/>
            <person name="Kawasaki T."/>
            <person name="Fujie M."/>
            <person name="Ogata H."/>
        </authorList>
    </citation>
    <scope>NUCLEOTIDE SEQUENCE [LARGE SCALE GENOMIC DNA]</scope>
</reference>
<accession>B2ZXS2</accession>
<protein>
    <submittedName>
        <fullName evidence="1">Uncharacterized protein</fullName>
    </submittedName>
</protein>
<dbReference type="Proteomes" id="UP000001034">
    <property type="component" value="Segment"/>
</dbReference>
<organism evidence="1 2">
    <name type="scientific">Ralstonia phage phiRSL1</name>
    <dbReference type="NCBI Taxonomy" id="1980924"/>
    <lineage>
        <taxon>Viruses</taxon>
        <taxon>Duplodnaviria</taxon>
        <taxon>Heunggongvirae</taxon>
        <taxon>Uroviricota</taxon>
        <taxon>Caudoviricetes</taxon>
        <taxon>Mieseafarmvirus</taxon>
        <taxon>Mieseafarmvirus RSL1</taxon>
    </lineage>
</organism>
<dbReference type="EMBL" id="AB366653">
    <property type="protein sequence ID" value="BAG41503.1"/>
    <property type="molecule type" value="Genomic_DNA"/>
</dbReference>
<dbReference type="RefSeq" id="YP_001949933.1">
    <property type="nucleotide sequence ID" value="NC_010811.2"/>
</dbReference>
<evidence type="ECO:0000313" key="1">
    <source>
        <dbReference type="EMBL" id="BAG41503.1"/>
    </source>
</evidence>